<gene>
    <name evidence="1" type="ORF">EYF80_000133</name>
</gene>
<dbReference type="AlphaFoldDB" id="A0A4Z2JH83"/>
<name>A0A4Z2JH83_9TELE</name>
<dbReference type="EMBL" id="SRLO01000001">
    <property type="protein sequence ID" value="TNN89530.1"/>
    <property type="molecule type" value="Genomic_DNA"/>
</dbReference>
<evidence type="ECO:0000313" key="1">
    <source>
        <dbReference type="EMBL" id="TNN89530.1"/>
    </source>
</evidence>
<proteinExistence type="predicted"/>
<keyword evidence="2" id="KW-1185">Reference proteome</keyword>
<reference evidence="1 2" key="1">
    <citation type="submission" date="2019-03" db="EMBL/GenBank/DDBJ databases">
        <title>First draft genome of Liparis tanakae, snailfish: a comprehensive survey of snailfish specific genes.</title>
        <authorList>
            <person name="Kim W."/>
            <person name="Song I."/>
            <person name="Jeong J.-H."/>
            <person name="Kim D."/>
            <person name="Kim S."/>
            <person name="Ryu S."/>
            <person name="Song J.Y."/>
            <person name="Lee S.K."/>
        </authorList>
    </citation>
    <scope>NUCLEOTIDE SEQUENCE [LARGE SCALE GENOMIC DNA]</scope>
    <source>
        <tissue evidence="1">Muscle</tissue>
    </source>
</reference>
<comment type="caution">
    <text evidence="1">The sequence shown here is derived from an EMBL/GenBank/DDBJ whole genome shotgun (WGS) entry which is preliminary data.</text>
</comment>
<accession>A0A4Z2JH83</accession>
<dbReference type="Proteomes" id="UP000314294">
    <property type="component" value="Unassembled WGS sequence"/>
</dbReference>
<organism evidence="1 2">
    <name type="scientific">Liparis tanakae</name>
    <name type="common">Tanaka's snailfish</name>
    <dbReference type="NCBI Taxonomy" id="230148"/>
    <lineage>
        <taxon>Eukaryota</taxon>
        <taxon>Metazoa</taxon>
        <taxon>Chordata</taxon>
        <taxon>Craniata</taxon>
        <taxon>Vertebrata</taxon>
        <taxon>Euteleostomi</taxon>
        <taxon>Actinopterygii</taxon>
        <taxon>Neopterygii</taxon>
        <taxon>Teleostei</taxon>
        <taxon>Neoteleostei</taxon>
        <taxon>Acanthomorphata</taxon>
        <taxon>Eupercaria</taxon>
        <taxon>Perciformes</taxon>
        <taxon>Cottioidei</taxon>
        <taxon>Cottales</taxon>
        <taxon>Liparidae</taxon>
        <taxon>Liparis</taxon>
    </lineage>
</organism>
<sequence length="109" mass="12629">MKLMKLIKLMKLWRCGDVEVEGSESSWCSSISYTTINPNSGTRNSLEEFQRCMQSRLRFVPAYLQALTPSCHRYTSAWGIRILISKQEQDVEGQMDRRIIPPLLTDGWD</sequence>
<protein>
    <submittedName>
        <fullName evidence="1">Uncharacterized protein</fullName>
    </submittedName>
</protein>
<evidence type="ECO:0000313" key="2">
    <source>
        <dbReference type="Proteomes" id="UP000314294"/>
    </source>
</evidence>